<dbReference type="EnsemblPlants" id="TuG1812G0500002466.01.T02">
    <property type="protein sequence ID" value="TuG1812G0500002466.01.T02"/>
    <property type="gene ID" value="TuG1812G0500002466.01"/>
</dbReference>
<reference evidence="2" key="3">
    <citation type="submission" date="2022-06" db="UniProtKB">
        <authorList>
            <consortium name="EnsemblPlants"/>
        </authorList>
    </citation>
    <scope>IDENTIFICATION</scope>
</reference>
<reference evidence="2" key="2">
    <citation type="submission" date="2018-03" db="EMBL/GenBank/DDBJ databases">
        <title>The Triticum urartu genome reveals the dynamic nature of wheat genome evolution.</title>
        <authorList>
            <person name="Ling H."/>
            <person name="Ma B."/>
            <person name="Shi X."/>
            <person name="Liu H."/>
            <person name="Dong L."/>
            <person name="Sun H."/>
            <person name="Cao Y."/>
            <person name="Gao Q."/>
            <person name="Zheng S."/>
            <person name="Li Y."/>
            <person name="Yu Y."/>
            <person name="Du H."/>
            <person name="Qi M."/>
            <person name="Li Y."/>
            <person name="Yu H."/>
            <person name="Cui Y."/>
            <person name="Wang N."/>
            <person name="Chen C."/>
            <person name="Wu H."/>
            <person name="Zhao Y."/>
            <person name="Zhang J."/>
            <person name="Li Y."/>
            <person name="Zhou W."/>
            <person name="Zhang B."/>
            <person name="Hu W."/>
            <person name="Eijk M."/>
            <person name="Tang J."/>
            <person name="Witsenboer H."/>
            <person name="Zhao S."/>
            <person name="Li Z."/>
            <person name="Zhang A."/>
            <person name="Wang D."/>
            <person name="Liang C."/>
        </authorList>
    </citation>
    <scope>NUCLEOTIDE SEQUENCE [LARGE SCALE GENOMIC DNA]</scope>
    <source>
        <strain evidence="2">cv. G1812</strain>
    </source>
</reference>
<name>A0A8R7UIG5_TRIUA</name>
<evidence type="ECO:0000256" key="1">
    <source>
        <dbReference type="SAM" id="MobiDB-lite"/>
    </source>
</evidence>
<dbReference type="Proteomes" id="UP000015106">
    <property type="component" value="Chromosome 5"/>
</dbReference>
<feature type="compositionally biased region" description="Low complexity" evidence="1">
    <location>
        <begin position="9"/>
        <end position="20"/>
    </location>
</feature>
<dbReference type="Gramene" id="TuG1812G0500002466.01.T03">
    <property type="protein sequence ID" value="TuG1812G0500002466.01.T03"/>
    <property type="gene ID" value="TuG1812G0500002466.01"/>
</dbReference>
<keyword evidence="3" id="KW-1185">Reference proteome</keyword>
<dbReference type="EnsemblPlants" id="TuG1812G0500002466.01.T04">
    <property type="protein sequence ID" value="TuG1812G0500002466.01.T04"/>
    <property type="gene ID" value="TuG1812G0500002466.01"/>
</dbReference>
<dbReference type="Gramene" id="TuG1812G0500002466.01.T04">
    <property type="protein sequence ID" value="TuG1812G0500002466.01.T04"/>
    <property type="gene ID" value="TuG1812G0500002466.01"/>
</dbReference>
<evidence type="ECO:0000313" key="3">
    <source>
        <dbReference type="Proteomes" id="UP000015106"/>
    </source>
</evidence>
<dbReference type="Gramene" id="TuG1812G0500002466.01.T02">
    <property type="protein sequence ID" value="TuG1812G0500002466.01.T02"/>
    <property type="gene ID" value="TuG1812G0500002466.01"/>
</dbReference>
<dbReference type="EnsemblPlants" id="TuG1812G0500002466.01.T03">
    <property type="protein sequence ID" value="TuG1812G0500002466.01.T03"/>
    <property type="gene ID" value="TuG1812G0500002466.01"/>
</dbReference>
<dbReference type="EnsemblPlants" id="TuG1812G0500002466.01.T05">
    <property type="protein sequence ID" value="TuG1812G0500002466.01.T05"/>
    <property type="gene ID" value="TuG1812G0500002466.01"/>
</dbReference>
<proteinExistence type="predicted"/>
<accession>A0A8R7UIG5</accession>
<sequence>MGRQDVGRSRLAAGSSGRSTRQSRFVRHHVVEGGGTTRLLAIIAAPVRPLHVSVGSPNFEPPRPWTGTCVFI</sequence>
<evidence type="ECO:0000313" key="2">
    <source>
        <dbReference type="EnsemblPlants" id="TuG1812G0500002466.01.T02"/>
    </source>
</evidence>
<feature type="region of interest" description="Disordered" evidence="1">
    <location>
        <begin position="1"/>
        <end position="23"/>
    </location>
</feature>
<dbReference type="AlphaFoldDB" id="A0A8R7UIG5"/>
<reference evidence="3" key="1">
    <citation type="journal article" date="2013" name="Nature">
        <title>Draft genome of the wheat A-genome progenitor Triticum urartu.</title>
        <authorList>
            <person name="Ling H.Q."/>
            <person name="Zhao S."/>
            <person name="Liu D."/>
            <person name="Wang J."/>
            <person name="Sun H."/>
            <person name="Zhang C."/>
            <person name="Fan H."/>
            <person name="Li D."/>
            <person name="Dong L."/>
            <person name="Tao Y."/>
            <person name="Gao C."/>
            <person name="Wu H."/>
            <person name="Li Y."/>
            <person name="Cui Y."/>
            <person name="Guo X."/>
            <person name="Zheng S."/>
            <person name="Wang B."/>
            <person name="Yu K."/>
            <person name="Liang Q."/>
            <person name="Yang W."/>
            <person name="Lou X."/>
            <person name="Chen J."/>
            <person name="Feng M."/>
            <person name="Jian J."/>
            <person name="Zhang X."/>
            <person name="Luo G."/>
            <person name="Jiang Y."/>
            <person name="Liu J."/>
            <person name="Wang Z."/>
            <person name="Sha Y."/>
            <person name="Zhang B."/>
            <person name="Wu H."/>
            <person name="Tang D."/>
            <person name="Shen Q."/>
            <person name="Xue P."/>
            <person name="Zou S."/>
            <person name="Wang X."/>
            <person name="Liu X."/>
            <person name="Wang F."/>
            <person name="Yang Y."/>
            <person name="An X."/>
            <person name="Dong Z."/>
            <person name="Zhang K."/>
            <person name="Zhang X."/>
            <person name="Luo M.C."/>
            <person name="Dvorak J."/>
            <person name="Tong Y."/>
            <person name="Wang J."/>
            <person name="Yang H."/>
            <person name="Li Z."/>
            <person name="Wang D."/>
            <person name="Zhang A."/>
            <person name="Wang J."/>
        </authorList>
    </citation>
    <scope>NUCLEOTIDE SEQUENCE</scope>
    <source>
        <strain evidence="3">cv. G1812</strain>
    </source>
</reference>
<dbReference type="Gramene" id="TuG1812G0500002466.01.T05">
    <property type="protein sequence ID" value="TuG1812G0500002466.01.T05"/>
    <property type="gene ID" value="TuG1812G0500002466.01"/>
</dbReference>
<protein>
    <submittedName>
        <fullName evidence="2">Uncharacterized protein</fullName>
    </submittedName>
</protein>
<organism evidence="2 3">
    <name type="scientific">Triticum urartu</name>
    <name type="common">Red wild einkorn</name>
    <name type="synonym">Crithodium urartu</name>
    <dbReference type="NCBI Taxonomy" id="4572"/>
    <lineage>
        <taxon>Eukaryota</taxon>
        <taxon>Viridiplantae</taxon>
        <taxon>Streptophyta</taxon>
        <taxon>Embryophyta</taxon>
        <taxon>Tracheophyta</taxon>
        <taxon>Spermatophyta</taxon>
        <taxon>Magnoliopsida</taxon>
        <taxon>Liliopsida</taxon>
        <taxon>Poales</taxon>
        <taxon>Poaceae</taxon>
        <taxon>BOP clade</taxon>
        <taxon>Pooideae</taxon>
        <taxon>Triticodae</taxon>
        <taxon>Triticeae</taxon>
        <taxon>Triticinae</taxon>
        <taxon>Triticum</taxon>
    </lineage>
</organism>